<evidence type="ECO:0000256" key="6">
    <source>
        <dbReference type="ARBA" id="ARBA00022679"/>
    </source>
</evidence>
<keyword evidence="7" id="KW-0663">Pyridoxal phosphate</keyword>
<dbReference type="InterPro" id="IPR015424">
    <property type="entry name" value="PyrdxlP-dep_Trfase"/>
</dbReference>
<keyword evidence="5" id="KW-0028">Amino-acid biosynthesis</keyword>
<accession>A0A6G7YIF9</accession>
<reference evidence="11 12" key="1">
    <citation type="submission" date="2020-03" db="EMBL/GenBank/DDBJ databases">
        <title>Nocardioides sp. nov., isolated from fish.</title>
        <authorList>
            <person name="Hyun D.-W."/>
            <person name="Bae J.-W."/>
        </authorList>
    </citation>
    <scope>NUCLEOTIDE SEQUENCE [LARGE SCALE GENOMIC DNA]</scope>
    <source>
        <strain evidence="11 12">HDW12A</strain>
    </source>
</reference>
<comment type="similarity">
    <text evidence="2">Belongs to the class-II pyridoxal-phosphate-dependent aminotransferase family. Histidinol-phosphate aminotransferase subfamily.</text>
</comment>
<feature type="domain" description="Aminotransferase class I/classII large" evidence="10">
    <location>
        <begin position="120"/>
        <end position="290"/>
    </location>
</feature>
<evidence type="ECO:0000313" key="11">
    <source>
        <dbReference type="EMBL" id="QIK76457.1"/>
    </source>
</evidence>
<keyword evidence="12" id="KW-1185">Reference proteome</keyword>
<evidence type="ECO:0000256" key="8">
    <source>
        <dbReference type="ARBA" id="ARBA00023102"/>
    </source>
</evidence>
<keyword evidence="4 11" id="KW-0032">Aminotransferase</keyword>
<dbReference type="InterPro" id="IPR015422">
    <property type="entry name" value="PyrdxlP-dep_Trfase_small"/>
</dbReference>
<comment type="catalytic activity">
    <reaction evidence="9">
        <text>L-histidinol phosphate + 2-oxoglutarate = 3-(imidazol-4-yl)-2-oxopropyl phosphate + L-glutamate</text>
        <dbReference type="Rhea" id="RHEA:23744"/>
        <dbReference type="ChEBI" id="CHEBI:16810"/>
        <dbReference type="ChEBI" id="CHEBI:29985"/>
        <dbReference type="ChEBI" id="CHEBI:57766"/>
        <dbReference type="ChEBI" id="CHEBI:57980"/>
        <dbReference type="EC" id="2.6.1.9"/>
    </reaction>
</comment>
<dbReference type="InterPro" id="IPR050106">
    <property type="entry name" value="HistidinolP_aminotransfase"/>
</dbReference>
<dbReference type="GO" id="GO:0000105">
    <property type="term" value="P:L-histidine biosynthetic process"/>
    <property type="evidence" value="ECO:0007669"/>
    <property type="project" value="UniProtKB-KW"/>
</dbReference>
<evidence type="ECO:0000256" key="9">
    <source>
        <dbReference type="ARBA" id="ARBA00047481"/>
    </source>
</evidence>
<protein>
    <recommendedName>
        <fullName evidence="3">histidinol-phosphate transaminase</fullName>
        <ecNumber evidence="3">2.6.1.9</ecNumber>
    </recommendedName>
</protein>
<evidence type="ECO:0000256" key="5">
    <source>
        <dbReference type="ARBA" id="ARBA00022605"/>
    </source>
</evidence>
<dbReference type="SUPFAM" id="SSF53383">
    <property type="entry name" value="PLP-dependent transferases"/>
    <property type="match status" value="1"/>
</dbReference>
<dbReference type="Proteomes" id="UP000502035">
    <property type="component" value="Chromosome"/>
</dbReference>
<dbReference type="KEGG" id="npi:G7071_14520"/>
<comment type="pathway">
    <text evidence="1">Amino-acid biosynthesis; L-histidine biosynthesis; L-histidine from 5-phospho-alpha-D-ribose 1-diphosphate: step 7/9.</text>
</comment>
<dbReference type="RefSeq" id="WP_166319913.1">
    <property type="nucleotide sequence ID" value="NZ_CP049866.1"/>
</dbReference>
<evidence type="ECO:0000259" key="10">
    <source>
        <dbReference type="Pfam" id="PF00155"/>
    </source>
</evidence>
<evidence type="ECO:0000313" key="12">
    <source>
        <dbReference type="Proteomes" id="UP000502035"/>
    </source>
</evidence>
<evidence type="ECO:0000256" key="1">
    <source>
        <dbReference type="ARBA" id="ARBA00005011"/>
    </source>
</evidence>
<name>A0A6G7YIF9_9ACTN</name>
<proteinExistence type="inferred from homology"/>
<gene>
    <name evidence="11" type="ORF">G7071_14520</name>
</gene>
<dbReference type="InterPro" id="IPR004839">
    <property type="entry name" value="Aminotransferase_I/II_large"/>
</dbReference>
<dbReference type="PANTHER" id="PTHR43643">
    <property type="entry name" value="HISTIDINOL-PHOSPHATE AMINOTRANSFERASE 2"/>
    <property type="match status" value="1"/>
</dbReference>
<dbReference type="EC" id="2.6.1.9" evidence="3"/>
<dbReference type="Gene3D" id="3.40.640.10">
    <property type="entry name" value="Type I PLP-dependent aspartate aminotransferase-like (Major domain)"/>
    <property type="match status" value="2"/>
</dbReference>
<dbReference type="InterPro" id="IPR015421">
    <property type="entry name" value="PyrdxlP-dep_Trfase_major"/>
</dbReference>
<keyword evidence="8" id="KW-0368">Histidine biosynthesis</keyword>
<dbReference type="Gene3D" id="3.90.1150.10">
    <property type="entry name" value="Aspartate Aminotransferase, domain 1"/>
    <property type="match status" value="2"/>
</dbReference>
<keyword evidence="6 11" id="KW-0808">Transferase</keyword>
<evidence type="ECO:0000256" key="7">
    <source>
        <dbReference type="ARBA" id="ARBA00022898"/>
    </source>
</evidence>
<dbReference type="PANTHER" id="PTHR43643:SF6">
    <property type="entry name" value="HISTIDINOL-PHOSPHATE AMINOTRANSFERASE"/>
    <property type="match status" value="1"/>
</dbReference>
<organism evidence="11 12">
    <name type="scientific">Nocardioides piscis</name>
    <dbReference type="NCBI Taxonomy" id="2714938"/>
    <lineage>
        <taxon>Bacteria</taxon>
        <taxon>Bacillati</taxon>
        <taxon>Actinomycetota</taxon>
        <taxon>Actinomycetes</taxon>
        <taxon>Propionibacteriales</taxon>
        <taxon>Nocardioidaceae</taxon>
        <taxon>Nocardioides</taxon>
    </lineage>
</organism>
<dbReference type="AlphaFoldDB" id="A0A6G7YIF9"/>
<dbReference type="Pfam" id="PF00155">
    <property type="entry name" value="Aminotran_1_2"/>
    <property type="match status" value="1"/>
</dbReference>
<dbReference type="GO" id="GO:0004400">
    <property type="term" value="F:histidinol-phosphate transaminase activity"/>
    <property type="evidence" value="ECO:0007669"/>
    <property type="project" value="UniProtKB-EC"/>
</dbReference>
<evidence type="ECO:0000256" key="2">
    <source>
        <dbReference type="ARBA" id="ARBA00007970"/>
    </source>
</evidence>
<evidence type="ECO:0000256" key="3">
    <source>
        <dbReference type="ARBA" id="ARBA00012748"/>
    </source>
</evidence>
<dbReference type="EMBL" id="CP049866">
    <property type="protein sequence ID" value="QIK76457.1"/>
    <property type="molecule type" value="Genomic_DNA"/>
</dbReference>
<evidence type="ECO:0000256" key="4">
    <source>
        <dbReference type="ARBA" id="ARBA00022576"/>
    </source>
</evidence>
<sequence>MPEPTTRALPAAGTHGGDGPAVARALGLDPSDLLDLSQNLNPFAADVSALVTRHLNTLGHYPDDGPATRLLAQALDVDPTRLLLTNGGSEAIALLIAEYGGQVLGEPEFALHPRSNHGPVWRSNPHSPTGRLAGAEEHADIWDEAFHALATGRWTAGRAGLVVGSLTKTFACPGLRLGYVLVEDPVDLVRVRRHQPHWSTSALSLAVLPDLLGSADLPSWSAQISDARDDLVALLRGYDLEVTHGAAPWVLVDRPALREALAPHGALVRDCTSFGMPGVARIAVPHPEQLGRLDRALALALDPPAT</sequence>
<dbReference type="GO" id="GO:0030170">
    <property type="term" value="F:pyridoxal phosphate binding"/>
    <property type="evidence" value="ECO:0007669"/>
    <property type="project" value="InterPro"/>
</dbReference>